<dbReference type="EMBL" id="CP133622">
    <property type="protein sequence ID" value="WMV55247.1"/>
    <property type="molecule type" value="Genomic_DNA"/>
</dbReference>
<organism evidence="2 3">
    <name type="scientific">Solanum verrucosum</name>
    <dbReference type="NCBI Taxonomy" id="315347"/>
    <lineage>
        <taxon>Eukaryota</taxon>
        <taxon>Viridiplantae</taxon>
        <taxon>Streptophyta</taxon>
        <taxon>Embryophyta</taxon>
        <taxon>Tracheophyta</taxon>
        <taxon>Spermatophyta</taxon>
        <taxon>Magnoliopsida</taxon>
        <taxon>eudicotyledons</taxon>
        <taxon>Gunneridae</taxon>
        <taxon>Pentapetalae</taxon>
        <taxon>asterids</taxon>
        <taxon>lamiids</taxon>
        <taxon>Solanales</taxon>
        <taxon>Solanaceae</taxon>
        <taxon>Solanoideae</taxon>
        <taxon>Solaneae</taxon>
        <taxon>Solanum</taxon>
    </lineage>
</organism>
<proteinExistence type="predicted"/>
<sequence length="246" mass="27857">MSHEVARVEETNLGSLEGHTTSPPWVAPRSVVATAIRLVTRGHGQCYRKHGAALALSPYLGSRPQVLTRSPQLNPRWSTKLWGVTFIPRHYHSYLRRDLVFDVNDWVYLKISPMKGVMRFGKKGNLSPRYVGQYQILRRIGKVAYELESPNELASVHPVFHVSLLKKCDGDPTTIVLLGDLGVKENLYKVVPIEILDQQVKMLKNKEVASVRVLWRNLLVEGATWEAEVDMMSRYPHLLPSTPSPT</sequence>
<dbReference type="InterPro" id="IPR056924">
    <property type="entry name" value="SH3_Tf2-1"/>
</dbReference>
<protein>
    <recommendedName>
        <fullName evidence="1">Tf2-1-like SH3-like domain-containing protein</fullName>
    </recommendedName>
</protein>
<dbReference type="Pfam" id="PF24626">
    <property type="entry name" value="SH3_Tf2-1"/>
    <property type="match status" value="1"/>
</dbReference>
<gene>
    <name evidence="2" type="ORF">MTR67_048632</name>
</gene>
<dbReference type="PANTHER" id="PTHR46148:SF56">
    <property type="entry name" value="RETROTRANSPOSON PROTEIN"/>
    <property type="match status" value="1"/>
</dbReference>
<evidence type="ECO:0000259" key="1">
    <source>
        <dbReference type="Pfam" id="PF24626"/>
    </source>
</evidence>
<feature type="domain" description="Tf2-1-like SH3-like" evidence="1">
    <location>
        <begin position="105"/>
        <end position="168"/>
    </location>
</feature>
<evidence type="ECO:0000313" key="2">
    <source>
        <dbReference type="EMBL" id="WMV55247.1"/>
    </source>
</evidence>
<evidence type="ECO:0000313" key="3">
    <source>
        <dbReference type="Proteomes" id="UP001234989"/>
    </source>
</evidence>
<dbReference type="Proteomes" id="UP001234989">
    <property type="component" value="Chromosome 11"/>
</dbReference>
<keyword evidence="3" id="KW-1185">Reference proteome</keyword>
<dbReference type="AlphaFoldDB" id="A0AAF0ZWM7"/>
<dbReference type="PANTHER" id="PTHR46148">
    <property type="entry name" value="CHROMO DOMAIN-CONTAINING PROTEIN"/>
    <property type="match status" value="1"/>
</dbReference>
<accession>A0AAF0ZWM7</accession>
<reference evidence="2" key="1">
    <citation type="submission" date="2023-08" db="EMBL/GenBank/DDBJ databases">
        <title>A de novo genome assembly of Solanum verrucosum Schlechtendal, a Mexican diploid species geographically isolated from the other diploid A-genome species in potato relatives.</title>
        <authorList>
            <person name="Hosaka K."/>
        </authorList>
    </citation>
    <scope>NUCLEOTIDE SEQUENCE</scope>
    <source>
        <tissue evidence="2">Young leaves</tissue>
    </source>
</reference>
<name>A0AAF0ZWM7_SOLVR</name>